<feature type="transmembrane region" description="Helical" evidence="1">
    <location>
        <begin position="159"/>
        <end position="183"/>
    </location>
</feature>
<reference evidence="2" key="1">
    <citation type="submission" date="2023-11" db="EMBL/GenBank/DDBJ databases">
        <title>Scandinavium wanjuensis sp. nov., isolated from lettuce South Korea.</title>
        <authorList>
            <person name="Park J."/>
            <person name="Park S."/>
            <person name="Oh K.K."/>
            <person name="Cho G.S."/>
            <person name="Franz C.M.A.P."/>
        </authorList>
    </citation>
    <scope>NUCLEOTIDE SEQUENCE</scope>
    <source>
        <strain evidence="2">V105_12</strain>
    </source>
</reference>
<proteinExistence type="predicted"/>
<evidence type="ECO:0000313" key="3">
    <source>
        <dbReference type="Proteomes" id="UP001282336"/>
    </source>
</evidence>
<comment type="caution">
    <text evidence="2">The sequence shown here is derived from an EMBL/GenBank/DDBJ whole genome shotgun (WGS) entry which is preliminary data.</text>
</comment>
<accession>A0AAJ2S2E7</accession>
<dbReference type="RefSeq" id="WP_319629191.1">
    <property type="nucleotide sequence ID" value="NZ_JAWXRB010000005.1"/>
</dbReference>
<dbReference type="AlphaFoldDB" id="A0AAJ2S2E7"/>
<evidence type="ECO:0000313" key="2">
    <source>
        <dbReference type="EMBL" id="MDX6032674.1"/>
    </source>
</evidence>
<keyword evidence="1" id="KW-0472">Membrane</keyword>
<protein>
    <submittedName>
        <fullName evidence="2">Pilus assembly protein</fullName>
    </submittedName>
</protein>
<organism evidence="2 3">
    <name type="scientific">Scandinavium lactucae</name>
    <dbReference type="NCBI Taxonomy" id="3095028"/>
    <lineage>
        <taxon>Bacteria</taxon>
        <taxon>Pseudomonadati</taxon>
        <taxon>Pseudomonadota</taxon>
        <taxon>Gammaproteobacteria</taxon>
        <taxon>Enterobacterales</taxon>
        <taxon>Enterobacteriaceae</taxon>
        <taxon>Scandinavium</taxon>
    </lineage>
</organism>
<name>A0AAJ2S2E7_9ENTR</name>
<dbReference type="EMBL" id="JAWXRC010000030">
    <property type="protein sequence ID" value="MDX6032674.1"/>
    <property type="molecule type" value="Genomic_DNA"/>
</dbReference>
<sequence>MLSMLSKKNILTELIWESPSLKERDSGYARWLANIHRSHRMYLYRVDDESDSSTLVGYSDNTAPGCEPFAVHLRNLLGDGVYYTQLANDQFYILVIFNGVIVSGTDCVVNDSFFNEMIHQLPDSQFSALTTSEISASQFERIIESCEENQLVYKRKQRLFWTGVGAGVLVLLIASAVFLYSIIAG</sequence>
<keyword evidence="1" id="KW-1133">Transmembrane helix</keyword>
<keyword evidence="1" id="KW-0812">Transmembrane</keyword>
<evidence type="ECO:0000256" key="1">
    <source>
        <dbReference type="SAM" id="Phobius"/>
    </source>
</evidence>
<dbReference type="Proteomes" id="UP001282336">
    <property type="component" value="Unassembled WGS sequence"/>
</dbReference>
<gene>
    <name evidence="2" type="ORF">SIL20_14290</name>
</gene>